<sequence length="174" mass="19179">MKYNLGKFNRKASASVSVTANATITVGAKIEDVFQKQFLGNIRTSITLSATSKSVLKRYRKGSTNIAFKSSLKGVLKRFIDSSIETPIVIDSYALGSIYGEEFVELSNIILRPGEELVINTCDLTATIGGRNSINLLTNGSDFFDFFIGENDITIRAENASGITVDTYWKDKWL</sequence>
<dbReference type="InterPro" id="IPR054738">
    <property type="entry name" value="Siphovirus-type_tail_C"/>
</dbReference>
<organism evidence="2">
    <name type="scientific">Firmicutes phage HS18</name>
    <dbReference type="NCBI Taxonomy" id="3056396"/>
    <lineage>
        <taxon>Viruses</taxon>
    </lineage>
</organism>
<dbReference type="Pfam" id="PF22768">
    <property type="entry name" value="SPP1_Dit"/>
    <property type="match status" value="1"/>
</dbReference>
<proteinExistence type="predicted"/>
<name>A0AA49X5J8_9VIRU</name>
<accession>A0AA49X5J8</accession>
<evidence type="ECO:0000313" key="2">
    <source>
        <dbReference type="EMBL" id="WLJ26386.1"/>
    </source>
</evidence>
<reference evidence="2" key="1">
    <citation type="submission" date="2023-04" db="EMBL/GenBank/DDBJ databases">
        <title>The human skin virome in hidradenitis suppurativa patients.</title>
        <authorList>
            <person name="Jansen D."/>
        </authorList>
    </citation>
    <scope>NUCLEOTIDE SEQUENCE</scope>
    <source>
        <strain evidence="2">VC4_HSPhageC</strain>
    </source>
</reference>
<protein>
    <submittedName>
        <fullName evidence="2">Tail protein</fullName>
    </submittedName>
</protein>
<dbReference type="EMBL" id="OQ890326">
    <property type="protein sequence ID" value="WLJ26386.1"/>
    <property type="molecule type" value="Genomic_DNA"/>
</dbReference>
<evidence type="ECO:0000259" key="1">
    <source>
        <dbReference type="Pfam" id="PF22768"/>
    </source>
</evidence>
<feature type="domain" description="Siphovirus-type tail component C-terminal" evidence="1">
    <location>
        <begin position="92"/>
        <end position="173"/>
    </location>
</feature>